<evidence type="ECO:0000313" key="13">
    <source>
        <dbReference type="Ensembl" id="ENSOANP00000021042.4"/>
    </source>
</evidence>
<evidence type="ECO:0000256" key="2">
    <source>
        <dbReference type="ARBA" id="ARBA00004123"/>
    </source>
</evidence>
<evidence type="ECO:0000256" key="9">
    <source>
        <dbReference type="ARBA" id="ARBA00023242"/>
    </source>
</evidence>
<feature type="region of interest" description="Disordered" evidence="12">
    <location>
        <begin position="688"/>
        <end position="713"/>
    </location>
</feature>
<keyword evidence="6" id="KW-0963">Cytoplasm</keyword>
<dbReference type="eggNOG" id="KOG3802">
    <property type="taxonomic scope" value="Eukaryota"/>
</dbReference>
<dbReference type="Ensembl" id="ENSOANT00000021045.4">
    <property type="protein sequence ID" value="ENSOANP00000021042.4"/>
    <property type="gene ID" value="ENSOANG00000013328.4"/>
</dbReference>
<dbReference type="HOGENOM" id="CLU_009996_0_0_1"/>
<evidence type="ECO:0000313" key="14">
    <source>
        <dbReference type="Proteomes" id="UP000002279"/>
    </source>
</evidence>
<dbReference type="FunCoup" id="F7E794">
    <property type="interactions" value="582"/>
</dbReference>
<comment type="subcellular location">
    <subcellularLocation>
        <location evidence="3">Cytoplasm</location>
    </subcellularLocation>
    <subcellularLocation>
        <location evidence="2">Nucleus</location>
    </subcellularLocation>
</comment>
<organism evidence="13 14">
    <name type="scientific">Ornithorhynchus anatinus</name>
    <name type="common">Duckbill platypus</name>
    <dbReference type="NCBI Taxonomy" id="9258"/>
    <lineage>
        <taxon>Eukaryota</taxon>
        <taxon>Metazoa</taxon>
        <taxon>Chordata</taxon>
        <taxon>Craniata</taxon>
        <taxon>Vertebrata</taxon>
        <taxon>Euteleostomi</taxon>
        <taxon>Mammalia</taxon>
        <taxon>Monotremata</taxon>
        <taxon>Ornithorhynchidae</taxon>
        <taxon>Ornithorhynchus</taxon>
    </lineage>
</organism>
<dbReference type="PANTHER" id="PTHR46822:SF1">
    <property type="entry name" value="COILED-COIL ALPHA-HELICAL ROD PROTEIN 1"/>
    <property type="match status" value="1"/>
</dbReference>
<gene>
    <name evidence="13" type="primary">CCHCR1</name>
</gene>
<evidence type="ECO:0000256" key="11">
    <source>
        <dbReference type="SAM" id="Coils"/>
    </source>
</evidence>
<evidence type="ECO:0000256" key="8">
    <source>
        <dbReference type="ARBA" id="ARBA00023054"/>
    </source>
</evidence>
<keyword evidence="14" id="KW-1185">Reference proteome</keyword>
<proteinExistence type="predicted"/>
<keyword evidence="9" id="KW-0539">Nucleus</keyword>
<evidence type="ECO:0000256" key="1">
    <source>
        <dbReference type="ARBA" id="ARBA00003936"/>
    </source>
</evidence>
<dbReference type="Bgee" id="ENSOANG00000013328">
    <property type="expression patterns" value="Expressed in fibroblast and 7 other cell types or tissues"/>
</dbReference>
<dbReference type="GeneTree" id="ENSGT00940000153251"/>
<evidence type="ECO:0000256" key="12">
    <source>
        <dbReference type="SAM" id="MobiDB-lite"/>
    </source>
</evidence>
<accession>F7E794</accession>
<evidence type="ECO:0000256" key="3">
    <source>
        <dbReference type="ARBA" id="ARBA00004496"/>
    </source>
</evidence>
<dbReference type="GO" id="GO:0005737">
    <property type="term" value="C:cytoplasm"/>
    <property type="evidence" value="ECO:0007669"/>
    <property type="project" value="UniProtKB-SubCell"/>
</dbReference>
<comment type="function">
    <text evidence="1">May be a regulator of keratinocyte proliferation or differentiation.</text>
</comment>
<evidence type="ECO:0000256" key="10">
    <source>
        <dbReference type="ARBA" id="ARBA00031932"/>
    </source>
</evidence>
<sequence length="749" mass="83906">MLLFYHSLSSPGPLVSHCHSESSIHPHLTFFSISSPGSRELVPPSHFQARPPAAPSWARAGVQLEVLELRRENQQLRAAMWGWGGGRAAEQSQGLSQQAQLVSPQPQELPRLEAEAQQGAKLEAQAEELEALGRAEVEELRASLARAEEARLRLEEGGQQELEAARRQHEEEVTHLTQAHLEALSTLRGQVQELHETVQELEARRGQEAMALAAAQAEADTLQEQLKKSREELEARDSLVRQLRRHVSEQGVAQSRCQAWEQERGELQQAVKRLQEERAALSSTSELLQVRVQSLTDILTLQERELAQKAPNVNILEPESARKARALLSRWREKVFSLMVQLKAQELSHPRVPRQVAELEKEVASQRQQEALLLHSLKGKEAEIQMEQVNSKVSHGGGQKTPRGSGHAPLHPLSVSPPALDTELRQLREERSRQDAELRFSARLLQQEVARARDQGREERQRLAEASQRLERELRESREALGEAEARLEAALAGQRDSQDQAASLRRELGKQQEVYERVLQEKVSEVEARLREPLAALEKELSAARREHSKAVVSLRQVQRQAARDRERNLELRRLHEEARQEQEARTSRRLQQLERDKHLLLNTLRQEGLVSRYKQQRLTFLPRLLPASGEPTEPSVGPRPRTPPKGRRWSAGDSTPHSLLRPPPPPPPRLSLDASLRSPKFFLGAQGRAQGSSAPAGKSPGQGVRAAGSHPGSTTCLLCHLGSLAVPSSAKWGFKTHASLLLRLRAP</sequence>
<dbReference type="InParanoid" id="F7E794"/>
<reference evidence="13" key="3">
    <citation type="submission" date="2025-09" db="UniProtKB">
        <authorList>
            <consortium name="Ensembl"/>
        </authorList>
    </citation>
    <scope>IDENTIFICATION</scope>
    <source>
        <strain evidence="13">Glennie</strain>
    </source>
</reference>
<keyword evidence="8 11" id="KW-0175">Coiled coil</keyword>
<evidence type="ECO:0000256" key="4">
    <source>
        <dbReference type="ARBA" id="ARBA00016468"/>
    </source>
</evidence>
<feature type="region of interest" description="Disordered" evidence="12">
    <location>
        <begin position="389"/>
        <end position="417"/>
    </location>
</feature>
<feature type="region of interest" description="Disordered" evidence="12">
    <location>
        <begin position="625"/>
        <end position="676"/>
    </location>
</feature>
<dbReference type="PANTHER" id="PTHR46822">
    <property type="entry name" value="COILED-COIL ALPHA-HELICAL ROD PROTEIN 1"/>
    <property type="match status" value="1"/>
</dbReference>
<keyword evidence="7" id="KW-0221">Differentiation</keyword>
<reference evidence="13" key="2">
    <citation type="submission" date="2025-08" db="UniProtKB">
        <authorList>
            <consortium name="Ensembl"/>
        </authorList>
    </citation>
    <scope>IDENTIFICATION</scope>
    <source>
        <strain evidence="13">Glennie</strain>
    </source>
</reference>
<dbReference type="AlphaFoldDB" id="F7E794"/>
<dbReference type="GO" id="GO:0030154">
    <property type="term" value="P:cell differentiation"/>
    <property type="evidence" value="ECO:0007669"/>
    <property type="project" value="UniProtKB-KW"/>
</dbReference>
<evidence type="ECO:0000256" key="7">
    <source>
        <dbReference type="ARBA" id="ARBA00022782"/>
    </source>
</evidence>
<dbReference type="Proteomes" id="UP000002279">
    <property type="component" value="Chromosome X5"/>
</dbReference>
<name>F7E794_ORNAN</name>
<reference evidence="13 14" key="1">
    <citation type="journal article" date="2008" name="Nature">
        <title>Genome analysis of the platypus reveals unique signatures of evolution.</title>
        <authorList>
            <person name="Warren W.C."/>
            <person name="Hillier L.W."/>
            <person name="Marshall Graves J.A."/>
            <person name="Birney E."/>
            <person name="Ponting C.P."/>
            <person name="Grutzner F."/>
            <person name="Belov K."/>
            <person name="Miller W."/>
            <person name="Clarke L."/>
            <person name="Chinwalla A.T."/>
            <person name="Yang S.P."/>
            <person name="Heger A."/>
            <person name="Locke D.P."/>
            <person name="Miethke P."/>
            <person name="Waters P.D."/>
            <person name="Veyrunes F."/>
            <person name="Fulton L."/>
            <person name="Fulton B."/>
            <person name="Graves T."/>
            <person name="Wallis J."/>
            <person name="Puente X.S."/>
            <person name="Lopez-Otin C."/>
            <person name="Ordonez G.R."/>
            <person name="Eichler E.E."/>
            <person name="Chen L."/>
            <person name="Cheng Z."/>
            <person name="Deakin J.E."/>
            <person name="Alsop A."/>
            <person name="Thompson K."/>
            <person name="Kirby P."/>
            <person name="Papenfuss A.T."/>
            <person name="Wakefield M.J."/>
            <person name="Olender T."/>
            <person name="Lancet D."/>
            <person name="Huttley G.A."/>
            <person name="Smit A.F."/>
            <person name="Pask A."/>
            <person name="Temple-Smith P."/>
            <person name="Batzer M.A."/>
            <person name="Walker J.A."/>
            <person name="Konkel M.K."/>
            <person name="Harris R.S."/>
            <person name="Whittington C.M."/>
            <person name="Wong E.S."/>
            <person name="Gemmell N.J."/>
            <person name="Buschiazzo E."/>
            <person name="Vargas Jentzsch I.M."/>
            <person name="Merkel A."/>
            <person name="Schmitz J."/>
            <person name="Zemann A."/>
            <person name="Churakov G."/>
            <person name="Kriegs J.O."/>
            <person name="Brosius J."/>
            <person name="Murchison E.P."/>
            <person name="Sachidanandam R."/>
            <person name="Smith C."/>
            <person name="Hannon G.J."/>
            <person name="Tsend-Ayush E."/>
            <person name="McMillan D."/>
            <person name="Attenborough R."/>
            <person name="Rens W."/>
            <person name="Ferguson-Smith M."/>
            <person name="Lefevre C.M."/>
            <person name="Sharp J.A."/>
            <person name="Nicholas K.R."/>
            <person name="Ray D.A."/>
            <person name="Kube M."/>
            <person name="Reinhardt R."/>
            <person name="Pringle T.H."/>
            <person name="Taylor J."/>
            <person name="Jones R.C."/>
            <person name="Nixon B."/>
            <person name="Dacheux J.L."/>
            <person name="Niwa H."/>
            <person name="Sekita Y."/>
            <person name="Huang X."/>
            <person name="Stark A."/>
            <person name="Kheradpour P."/>
            <person name="Kellis M."/>
            <person name="Flicek P."/>
            <person name="Chen Y."/>
            <person name="Webber C."/>
            <person name="Hardison R."/>
            <person name="Nelson J."/>
            <person name="Hallsworth-Pepin K."/>
            <person name="Delehaunty K."/>
            <person name="Markovic C."/>
            <person name="Minx P."/>
            <person name="Feng Y."/>
            <person name="Kremitzki C."/>
            <person name="Mitreva M."/>
            <person name="Glasscock J."/>
            <person name="Wylie T."/>
            <person name="Wohldmann P."/>
            <person name="Thiru P."/>
            <person name="Nhan M.N."/>
            <person name="Pohl C.S."/>
            <person name="Smith S.M."/>
            <person name="Hou S."/>
            <person name="Nefedov M."/>
            <person name="de Jong P.J."/>
            <person name="Renfree M.B."/>
            <person name="Mardis E.R."/>
            <person name="Wilson R.K."/>
        </authorList>
    </citation>
    <scope>NUCLEOTIDE SEQUENCE [LARGE SCALE GENOMIC DNA]</scope>
    <source>
        <strain evidence="13 14">Glennie</strain>
    </source>
</reference>
<feature type="coiled-coil region" evidence="11">
    <location>
        <begin position="442"/>
        <end position="583"/>
    </location>
</feature>
<protein>
    <recommendedName>
        <fullName evidence="4">Coiled-coil alpha-helical rod protein 1</fullName>
    </recommendedName>
    <alternativeName>
        <fullName evidence="10">Alpha-helical coiled-coil rod protein</fullName>
    </alternativeName>
</protein>
<dbReference type="Pfam" id="PF07111">
    <property type="entry name" value="HCR"/>
    <property type="match status" value="2"/>
</dbReference>
<keyword evidence="5" id="KW-0217">Developmental protein</keyword>
<dbReference type="OMA" id="CFANRRV"/>
<feature type="coiled-coil region" evidence="11">
    <location>
        <begin position="112"/>
        <end position="291"/>
    </location>
</feature>
<evidence type="ECO:0000256" key="6">
    <source>
        <dbReference type="ARBA" id="ARBA00022490"/>
    </source>
</evidence>
<dbReference type="GO" id="GO:0005634">
    <property type="term" value="C:nucleus"/>
    <property type="evidence" value="ECO:0007669"/>
    <property type="project" value="UniProtKB-SubCell"/>
</dbReference>
<dbReference type="STRING" id="9258.ENSOANP00000021042"/>
<dbReference type="GO" id="GO:0005814">
    <property type="term" value="C:centriole"/>
    <property type="evidence" value="ECO:0000318"/>
    <property type="project" value="GO_Central"/>
</dbReference>
<dbReference type="InterPro" id="IPR009800">
    <property type="entry name" value="HCR"/>
</dbReference>
<evidence type="ECO:0000256" key="5">
    <source>
        <dbReference type="ARBA" id="ARBA00022473"/>
    </source>
</evidence>
<dbReference type="GO" id="GO:0006611">
    <property type="term" value="P:protein export from nucleus"/>
    <property type="evidence" value="ECO:0000318"/>
    <property type="project" value="GO_Central"/>
</dbReference>